<feature type="domain" description="PTS EIIA type-2" evidence="5">
    <location>
        <begin position="552"/>
        <end position="697"/>
    </location>
</feature>
<dbReference type="PANTHER" id="PTHR30185:SF18">
    <property type="entry name" value="TRANSCRIPTIONAL REGULATOR MTLR"/>
    <property type="match status" value="1"/>
</dbReference>
<evidence type="ECO:0000256" key="2">
    <source>
        <dbReference type="ARBA" id="ARBA00022737"/>
    </source>
</evidence>
<dbReference type="InterPro" id="IPR011608">
    <property type="entry name" value="PRD"/>
</dbReference>
<dbReference type="Gene3D" id="3.40.930.10">
    <property type="entry name" value="Mannitol-specific EII, Chain A"/>
    <property type="match status" value="1"/>
</dbReference>
<protein>
    <submittedName>
        <fullName evidence="8">PRD domain-containing protein</fullName>
    </submittedName>
</protein>
<dbReference type="Proteomes" id="UP001652461">
    <property type="component" value="Unassembled WGS sequence"/>
</dbReference>
<organism evidence="8 9">
    <name type="scientific">Laedolimicola ammoniilytica</name>
    <dbReference type="NCBI Taxonomy" id="2981771"/>
    <lineage>
        <taxon>Bacteria</taxon>
        <taxon>Bacillati</taxon>
        <taxon>Bacillota</taxon>
        <taxon>Clostridia</taxon>
        <taxon>Lachnospirales</taxon>
        <taxon>Lachnospiraceae</taxon>
        <taxon>Laedolimicola</taxon>
    </lineage>
</organism>
<evidence type="ECO:0000259" key="7">
    <source>
        <dbReference type="PROSITE" id="PS51372"/>
    </source>
</evidence>
<name>A0ABT2S0D7_9FIRM</name>
<dbReference type="SUPFAM" id="SSF52794">
    <property type="entry name" value="PTS system IIB component-like"/>
    <property type="match status" value="1"/>
</dbReference>
<keyword evidence="2" id="KW-0677">Repeat</keyword>
<dbReference type="Pfam" id="PF00874">
    <property type="entry name" value="PRD"/>
    <property type="match status" value="2"/>
</dbReference>
<keyword evidence="4" id="KW-0804">Transcription</keyword>
<dbReference type="SUPFAM" id="SSF55804">
    <property type="entry name" value="Phoshotransferase/anion transport protein"/>
    <property type="match status" value="1"/>
</dbReference>
<evidence type="ECO:0000313" key="9">
    <source>
        <dbReference type="Proteomes" id="UP001652461"/>
    </source>
</evidence>
<dbReference type="SUPFAM" id="SSF63520">
    <property type="entry name" value="PTS-regulatory domain, PRD"/>
    <property type="match status" value="2"/>
</dbReference>
<dbReference type="InterPro" id="IPR016152">
    <property type="entry name" value="PTrfase/Anion_transptr"/>
</dbReference>
<keyword evidence="3" id="KW-0805">Transcription regulation</keyword>
<feature type="domain" description="PTS EIIB type-2" evidence="6">
    <location>
        <begin position="417"/>
        <end position="507"/>
    </location>
</feature>
<dbReference type="Gene3D" id="1.10.1790.10">
    <property type="entry name" value="PRD domain"/>
    <property type="match status" value="2"/>
</dbReference>
<dbReference type="InterPro" id="IPR036095">
    <property type="entry name" value="PTS_EIIB-like_sf"/>
</dbReference>
<keyword evidence="9" id="KW-1185">Reference proteome</keyword>
<evidence type="ECO:0000259" key="5">
    <source>
        <dbReference type="PROSITE" id="PS51094"/>
    </source>
</evidence>
<dbReference type="PANTHER" id="PTHR30185">
    <property type="entry name" value="CRYPTIC BETA-GLUCOSIDE BGL OPERON ANTITERMINATOR"/>
    <property type="match status" value="1"/>
</dbReference>
<dbReference type="PROSITE" id="PS51099">
    <property type="entry name" value="PTS_EIIB_TYPE_2"/>
    <property type="match status" value="1"/>
</dbReference>
<dbReference type="PROSITE" id="PS51372">
    <property type="entry name" value="PRD_2"/>
    <property type="match status" value="1"/>
</dbReference>
<dbReference type="Gene3D" id="1.10.10.10">
    <property type="entry name" value="Winged helix-like DNA-binding domain superfamily/Winged helix DNA-binding domain"/>
    <property type="match status" value="1"/>
</dbReference>
<dbReference type="InterPro" id="IPR036388">
    <property type="entry name" value="WH-like_DNA-bd_sf"/>
</dbReference>
<dbReference type="InterPro" id="IPR002178">
    <property type="entry name" value="PTS_EIIA_type-2_dom"/>
</dbReference>
<proteinExistence type="predicted"/>
<dbReference type="InterPro" id="IPR036634">
    <property type="entry name" value="PRD_sf"/>
</dbReference>
<dbReference type="CDD" id="cd05568">
    <property type="entry name" value="PTS_IIB_bgl_like"/>
    <property type="match status" value="1"/>
</dbReference>
<dbReference type="RefSeq" id="WP_262670855.1">
    <property type="nucleotide sequence ID" value="NZ_JAOQKC010000018.1"/>
</dbReference>
<sequence length="714" mass="82269">MLSNRNERILQILYRANGFVTSHEIAEQLGISVRTVQYTLRDLEDWARKEQVRQEIKPKLGIRLLDKEKAVGFFTQTAEQNENFLSGETRVWISILSVLNGIDGTRVVTLMQKFQASKTTVLKDLAKAESYFEERSLKLQRTRNGLLLPLEEKARRKEMLEVIHRNFPVEALAEYIFSSDYTLVSHSGNERQKAIWNFFDMHKLKELKEGMYYILEALGMQFGDMAFIDNLLWVLITLGRVQKGQYLPRDEKADPDRFPTEYRVVQETIQSLEQKYRLQFPEQEVRYLAYRIAVSQKAGNAETGSRCFVNEFLEILNDICRKEFNRSLSENPEVVQNLKIHLQMALQRARYGITSYNPLLDKIRTQYPMSYLISETAAHSFERQKQVQLSADEVAYIATYVELALGELEERENSKIYRAVVVCSMGFATSKILSLKIENEFPNIRVIDQLSVALIPRYDFTAIDLVFSTVDVRVMLAKPMLLINPMLTGEDVRRINEYLLADSGEKLKKMQYQQILELLNRKEAADKNEVARGIRSIMGITGGESKLKTLLELMPQKFCQAGVEAETWEEGVWIAAEPLIREQYIRESYICEIIRVNREYNNFYLMGEELSMPHAAPSAGVLRLAFSMATLKKPVKVPARNGKTAEVRVILILAAVDTKQHAGALEEVADIFDRQDAVERLLNSQSSENLYKVFQEISGNFLDAEMKKTEDTKW</sequence>
<dbReference type="InterPro" id="IPR050661">
    <property type="entry name" value="BglG_antiterminators"/>
</dbReference>
<dbReference type="EMBL" id="JAOQKC010000018">
    <property type="protein sequence ID" value="MCU6697735.1"/>
    <property type="molecule type" value="Genomic_DNA"/>
</dbReference>
<dbReference type="InterPro" id="IPR036390">
    <property type="entry name" value="WH_DNA-bd_sf"/>
</dbReference>
<comment type="caution">
    <text evidence="8">The sequence shown here is derived from an EMBL/GenBank/DDBJ whole genome shotgun (WGS) entry which is preliminary data.</text>
</comment>
<keyword evidence="1" id="KW-0808">Transferase</keyword>
<dbReference type="InterPro" id="IPR013196">
    <property type="entry name" value="HTH_11"/>
</dbReference>
<evidence type="ECO:0000256" key="4">
    <source>
        <dbReference type="ARBA" id="ARBA00023163"/>
    </source>
</evidence>
<evidence type="ECO:0000259" key="6">
    <source>
        <dbReference type="PROSITE" id="PS51099"/>
    </source>
</evidence>
<evidence type="ECO:0000256" key="3">
    <source>
        <dbReference type="ARBA" id="ARBA00023015"/>
    </source>
</evidence>
<dbReference type="PROSITE" id="PS51094">
    <property type="entry name" value="PTS_EIIA_TYPE_2"/>
    <property type="match status" value="1"/>
</dbReference>
<dbReference type="Pfam" id="PF00359">
    <property type="entry name" value="PTS_EIIA_2"/>
    <property type="match status" value="1"/>
</dbReference>
<reference evidence="8 9" key="1">
    <citation type="journal article" date="2021" name="ISME Commun">
        <title>Automated analysis of genomic sequences facilitates high-throughput and comprehensive description of bacteria.</title>
        <authorList>
            <person name="Hitch T.C.A."/>
        </authorList>
    </citation>
    <scope>NUCLEOTIDE SEQUENCE [LARGE SCALE GENOMIC DNA]</scope>
    <source>
        <strain evidence="8 9">Sanger_04</strain>
    </source>
</reference>
<dbReference type="InterPro" id="IPR013011">
    <property type="entry name" value="PTS_EIIB_2"/>
</dbReference>
<evidence type="ECO:0000313" key="8">
    <source>
        <dbReference type="EMBL" id="MCU6697735.1"/>
    </source>
</evidence>
<accession>A0ABT2S0D7</accession>
<gene>
    <name evidence="8" type="ORF">OCV63_12645</name>
</gene>
<dbReference type="Gene3D" id="3.40.50.2300">
    <property type="match status" value="1"/>
</dbReference>
<evidence type="ECO:0000256" key="1">
    <source>
        <dbReference type="ARBA" id="ARBA00022679"/>
    </source>
</evidence>
<dbReference type="SUPFAM" id="SSF46785">
    <property type="entry name" value="Winged helix' DNA-binding domain"/>
    <property type="match status" value="1"/>
</dbReference>
<feature type="domain" description="PRD" evidence="7">
    <location>
        <begin position="300"/>
        <end position="411"/>
    </location>
</feature>
<dbReference type="Pfam" id="PF08279">
    <property type="entry name" value="HTH_11"/>
    <property type="match status" value="1"/>
</dbReference>